<reference evidence="3" key="1">
    <citation type="submission" date="2024-04" db="EMBL/GenBank/DDBJ databases">
        <title>Salinicola lusitanus LLJ914,a marine bacterium isolated from the Okinawa Trough.</title>
        <authorList>
            <person name="Li J."/>
        </authorList>
    </citation>
    <scope>NUCLEOTIDE SEQUENCE [LARGE SCALE GENOMIC DNA]</scope>
</reference>
<accession>A0AAW0PYR3</accession>
<organism evidence="2 3">
    <name type="scientific">Mugilogobius chulae</name>
    <name type="common">yellowstripe goby</name>
    <dbReference type="NCBI Taxonomy" id="88201"/>
    <lineage>
        <taxon>Eukaryota</taxon>
        <taxon>Metazoa</taxon>
        <taxon>Chordata</taxon>
        <taxon>Craniata</taxon>
        <taxon>Vertebrata</taxon>
        <taxon>Euteleostomi</taxon>
        <taxon>Actinopterygii</taxon>
        <taxon>Neopterygii</taxon>
        <taxon>Teleostei</taxon>
        <taxon>Neoteleostei</taxon>
        <taxon>Acanthomorphata</taxon>
        <taxon>Gobiaria</taxon>
        <taxon>Gobiiformes</taxon>
        <taxon>Gobioidei</taxon>
        <taxon>Gobiidae</taxon>
        <taxon>Gobionellinae</taxon>
        <taxon>Mugilogobius</taxon>
    </lineage>
</organism>
<name>A0AAW0PYR3_9GOBI</name>
<protein>
    <submittedName>
        <fullName evidence="2">Uncharacterized protein</fullName>
    </submittedName>
</protein>
<feature type="transmembrane region" description="Helical" evidence="1">
    <location>
        <begin position="50"/>
        <end position="75"/>
    </location>
</feature>
<evidence type="ECO:0000313" key="2">
    <source>
        <dbReference type="EMBL" id="KAK7939894.1"/>
    </source>
</evidence>
<evidence type="ECO:0000313" key="3">
    <source>
        <dbReference type="Proteomes" id="UP001460270"/>
    </source>
</evidence>
<gene>
    <name evidence="2" type="ORF">WMY93_003220</name>
</gene>
<dbReference type="AlphaFoldDB" id="A0AAW0PYR3"/>
<keyword evidence="1" id="KW-0812">Transmembrane</keyword>
<comment type="caution">
    <text evidence="2">The sequence shown here is derived from an EMBL/GenBank/DDBJ whole genome shotgun (WGS) entry which is preliminary data.</text>
</comment>
<keyword evidence="3" id="KW-1185">Reference proteome</keyword>
<dbReference type="EMBL" id="JBBPFD010000002">
    <property type="protein sequence ID" value="KAK7939894.1"/>
    <property type="molecule type" value="Genomic_DNA"/>
</dbReference>
<dbReference type="Proteomes" id="UP001460270">
    <property type="component" value="Unassembled WGS sequence"/>
</dbReference>
<evidence type="ECO:0000256" key="1">
    <source>
        <dbReference type="SAM" id="Phobius"/>
    </source>
</evidence>
<sequence length="140" mass="15621">MPVHPASRKSRCSSTQTVETSRKSTAVNKLQEFIYPAESPKVSVQTETCWSPGLCLIPAASSVSLLFIIVCFCYCKGVGVQKCRIQRILRNQASTVVFVYLHQRHTDLKDPASDPLMWDYGYELGGTLARSGVDFEGLWM</sequence>
<proteinExistence type="predicted"/>
<keyword evidence="1" id="KW-0472">Membrane</keyword>
<keyword evidence="1" id="KW-1133">Transmembrane helix</keyword>